<dbReference type="PANTHER" id="PTHR11102:SF160">
    <property type="entry name" value="ERAD-ASSOCIATED E3 UBIQUITIN-PROTEIN LIGASE COMPONENT HRD3"/>
    <property type="match status" value="1"/>
</dbReference>
<keyword evidence="3" id="KW-0862">Zinc</keyword>
<dbReference type="PROSITE" id="PS50865">
    <property type="entry name" value="ZF_MYND_2"/>
    <property type="match status" value="1"/>
</dbReference>
<dbReference type="SUPFAM" id="SSF144232">
    <property type="entry name" value="HIT/MYND zinc finger-like"/>
    <property type="match status" value="1"/>
</dbReference>
<dbReference type="InterPro" id="IPR006597">
    <property type="entry name" value="Sel1-like"/>
</dbReference>
<dbReference type="InterPro" id="IPR002893">
    <property type="entry name" value="Znf_MYND"/>
</dbReference>
<proteinExistence type="inferred from homology"/>
<dbReference type="Proteomes" id="UP000266841">
    <property type="component" value="Unassembled WGS sequence"/>
</dbReference>
<dbReference type="PANTHER" id="PTHR11102">
    <property type="entry name" value="SEL-1-LIKE PROTEIN"/>
    <property type="match status" value="1"/>
</dbReference>
<comment type="similarity">
    <text evidence="4">Belongs to the sel-1 family.</text>
</comment>
<feature type="domain" description="MYND-type" evidence="6">
    <location>
        <begin position="111"/>
        <end position="152"/>
    </location>
</feature>
<evidence type="ECO:0000256" key="3">
    <source>
        <dbReference type="ARBA" id="ARBA00022833"/>
    </source>
</evidence>
<evidence type="ECO:0000256" key="2">
    <source>
        <dbReference type="ARBA" id="ARBA00022771"/>
    </source>
</evidence>
<dbReference type="Gene3D" id="6.10.140.2220">
    <property type="match status" value="1"/>
</dbReference>
<dbReference type="Gene3D" id="1.25.40.10">
    <property type="entry name" value="Tetratricopeptide repeat domain"/>
    <property type="match status" value="1"/>
</dbReference>
<dbReference type="InterPro" id="IPR050767">
    <property type="entry name" value="Sel1_AlgK"/>
</dbReference>
<dbReference type="Pfam" id="PF01753">
    <property type="entry name" value="zf-MYND"/>
    <property type="match status" value="1"/>
</dbReference>
<evidence type="ECO:0000256" key="1">
    <source>
        <dbReference type="ARBA" id="ARBA00022723"/>
    </source>
</evidence>
<keyword evidence="1" id="KW-0479">Metal-binding</keyword>
<keyword evidence="2 5" id="KW-0863">Zinc-finger</keyword>
<name>K0TFP0_THAOC</name>
<protein>
    <recommendedName>
        <fullName evidence="6">MYND-type domain-containing protein</fullName>
    </recommendedName>
</protein>
<organism evidence="7 8">
    <name type="scientific">Thalassiosira oceanica</name>
    <name type="common">Marine diatom</name>
    <dbReference type="NCBI Taxonomy" id="159749"/>
    <lineage>
        <taxon>Eukaryota</taxon>
        <taxon>Sar</taxon>
        <taxon>Stramenopiles</taxon>
        <taxon>Ochrophyta</taxon>
        <taxon>Bacillariophyta</taxon>
        <taxon>Coscinodiscophyceae</taxon>
        <taxon>Thalassiosirophycidae</taxon>
        <taxon>Thalassiosirales</taxon>
        <taxon>Thalassiosiraceae</taxon>
        <taxon>Thalassiosira</taxon>
    </lineage>
</organism>
<evidence type="ECO:0000313" key="8">
    <source>
        <dbReference type="Proteomes" id="UP000266841"/>
    </source>
</evidence>
<comment type="caution">
    <text evidence="7">The sequence shown here is derived from an EMBL/GenBank/DDBJ whole genome shotgun (WGS) entry which is preliminary data.</text>
</comment>
<feature type="non-terminal residue" evidence="7">
    <location>
        <position position="1"/>
    </location>
</feature>
<keyword evidence="8" id="KW-1185">Reference proteome</keyword>
<dbReference type="EMBL" id="AGNL01000719">
    <property type="protein sequence ID" value="EJK77558.1"/>
    <property type="molecule type" value="Genomic_DNA"/>
</dbReference>
<dbReference type="GO" id="GO:0008270">
    <property type="term" value="F:zinc ion binding"/>
    <property type="evidence" value="ECO:0007669"/>
    <property type="project" value="UniProtKB-KW"/>
</dbReference>
<dbReference type="OrthoDB" id="2148946at2759"/>
<dbReference type="OMA" id="YGILESC"/>
<dbReference type="InterPro" id="IPR011990">
    <property type="entry name" value="TPR-like_helical_dom_sf"/>
</dbReference>
<gene>
    <name evidence="7" type="ORF">THAOC_00603</name>
</gene>
<accession>K0TFP0</accession>
<evidence type="ECO:0000256" key="4">
    <source>
        <dbReference type="ARBA" id="ARBA00038101"/>
    </source>
</evidence>
<evidence type="ECO:0000313" key="7">
    <source>
        <dbReference type="EMBL" id="EJK77558.1"/>
    </source>
</evidence>
<evidence type="ECO:0000256" key="5">
    <source>
        <dbReference type="PROSITE-ProRule" id="PRU00134"/>
    </source>
</evidence>
<sequence>RYAYLSLSYGILESCKSGDFARGLDWKIPGNPWSGLNRDPLRYKKGNDTAGKLVTSPGGVKSTSPLILLQQTDEAALPATSTEERAEPIAKPRTCPARVLSSKMNVPVEVCANCGKESSDAVKLKNCNACLLVKYCGVDCQKTHRKQHKEACKKRAAELKDERLYARGHERPERDFCPICTMAIPLPVEKHSRIQLCCMKVICDGCIVADELRGRNRARSFAAECPPCPFCRTPSYKDNESALAMVQKRIDAGDADAKKFLGLHYLHGELYGLKKDLPRAIQLLTDAAEHGSLDALFELGNLYYNGEGVVKDEREAIRCWEKAAMQGQVEARHNLGADAAGRKHNTKVAIKHFLISAKMGDKNSMDYIKTLFEYGYATNDQYSEALKGYGDAVEEMKSQQREEAQAILNFAPSKFW</sequence>
<dbReference type="SUPFAM" id="SSF81901">
    <property type="entry name" value="HCP-like"/>
    <property type="match status" value="1"/>
</dbReference>
<dbReference type="AlphaFoldDB" id="K0TFP0"/>
<reference evidence="7 8" key="1">
    <citation type="journal article" date="2012" name="Genome Biol.">
        <title>Genome and low-iron response of an oceanic diatom adapted to chronic iron limitation.</title>
        <authorList>
            <person name="Lommer M."/>
            <person name="Specht M."/>
            <person name="Roy A.S."/>
            <person name="Kraemer L."/>
            <person name="Andreson R."/>
            <person name="Gutowska M.A."/>
            <person name="Wolf J."/>
            <person name="Bergner S.V."/>
            <person name="Schilhabel M.B."/>
            <person name="Klostermeier U.C."/>
            <person name="Beiko R.G."/>
            <person name="Rosenstiel P."/>
            <person name="Hippler M."/>
            <person name="Laroche J."/>
        </authorList>
    </citation>
    <scope>NUCLEOTIDE SEQUENCE [LARGE SCALE GENOMIC DNA]</scope>
    <source>
        <strain evidence="7 8">CCMP1005</strain>
    </source>
</reference>
<dbReference type="Pfam" id="PF08238">
    <property type="entry name" value="Sel1"/>
    <property type="match status" value="3"/>
</dbReference>
<evidence type="ECO:0000259" key="6">
    <source>
        <dbReference type="PROSITE" id="PS50865"/>
    </source>
</evidence>
<dbReference type="PROSITE" id="PS01360">
    <property type="entry name" value="ZF_MYND_1"/>
    <property type="match status" value="1"/>
</dbReference>
<dbReference type="eggNOG" id="KOG1550">
    <property type="taxonomic scope" value="Eukaryota"/>
</dbReference>
<dbReference type="SMART" id="SM00671">
    <property type="entry name" value="SEL1"/>
    <property type="match status" value="3"/>
</dbReference>